<dbReference type="AlphaFoldDB" id="A0A1D3D902"/>
<gene>
    <name evidence="1" type="ORF">cyc_03733</name>
</gene>
<organism evidence="1 2">
    <name type="scientific">Cyclospora cayetanensis</name>
    <dbReference type="NCBI Taxonomy" id="88456"/>
    <lineage>
        <taxon>Eukaryota</taxon>
        <taxon>Sar</taxon>
        <taxon>Alveolata</taxon>
        <taxon>Apicomplexa</taxon>
        <taxon>Conoidasida</taxon>
        <taxon>Coccidia</taxon>
        <taxon>Eucoccidiorida</taxon>
        <taxon>Eimeriorina</taxon>
        <taxon>Eimeriidae</taxon>
        <taxon>Cyclospora</taxon>
    </lineage>
</organism>
<name>A0A1D3D902_9EIME</name>
<proteinExistence type="predicted"/>
<evidence type="ECO:0000313" key="2">
    <source>
        <dbReference type="Proteomes" id="UP000095192"/>
    </source>
</evidence>
<comment type="caution">
    <text evidence="1">The sequence shown here is derived from an EMBL/GenBank/DDBJ whole genome shotgun (WGS) entry which is preliminary data.</text>
</comment>
<protein>
    <submittedName>
        <fullName evidence="1">Uncharacterized protein</fullName>
    </submittedName>
</protein>
<dbReference type="Proteomes" id="UP000095192">
    <property type="component" value="Unassembled WGS sequence"/>
</dbReference>
<dbReference type="VEuPathDB" id="ToxoDB:LOC34620381"/>
<reference evidence="1 2" key="1">
    <citation type="journal article" date="2016" name="BMC Genomics">
        <title>Comparative genomics reveals Cyclospora cayetanensis possesses coccidia-like metabolism and invasion components but unique surface antigens.</title>
        <authorList>
            <person name="Liu S."/>
            <person name="Wang L."/>
            <person name="Zheng H."/>
            <person name="Xu Z."/>
            <person name="Roellig D.M."/>
            <person name="Li N."/>
            <person name="Frace M.A."/>
            <person name="Tang K."/>
            <person name="Arrowood M.J."/>
            <person name="Moss D.M."/>
            <person name="Zhang L."/>
            <person name="Feng Y."/>
            <person name="Xiao L."/>
        </authorList>
    </citation>
    <scope>NUCLEOTIDE SEQUENCE [LARGE SCALE GENOMIC DNA]</scope>
    <source>
        <strain evidence="1 2">CHN_HEN01</strain>
    </source>
</reference>
<dbReference type="VEuPathDB" id="ToxoDB:cyc_03733"/>
<dbReference type="InParanoid" id="A0A1D3D902"/>
<evidence type="ECO:0000313" key="1">
    <source>
        <dbReference type="EMBL" id="OEH79922.1"/>
    </source>
</evidence>
<keyword evidence="2" id="KW-1185">Reference proteome</keyword>
<accession>A0A1D3D902</accession>
<sequence length="353" mass="38133">MPSERWVVPLPVAGSICSSSGGRNIDSCVEGVQCDSCCPCTSWEVFSTLWLPDKQEPLMSSAERPADTPEAPASSAGPLAEAYAFRKRDVNSCSPECGSNWATPPLECAPLKCLVPVGYTLHALHSSVREFEAVSQELPATAVSLLELRANPHQNPPQELTELSVPLQLFSCSRSGSKNPFTPCYAECTIEWQEAPAVQHVLSLPLASPFWVYPQHHSALAALQPETQFLIARLSETEHKDQHSEGRLLLLSPLTDPDACSYAALQRRSCSSSSLAGAAASDVFELQVHLERGLPQDKPAKLLLCVSAAEGVSLQEVASLGLFGWLILDDGWQQTRPFTPQRMARMQSGAAAA</sequence>
<dbReference type="EMBL" id="JROU02000236">
    <property type="protein sequence ID" value="OEH79922.1"/>
    <property type="molecule type" value="Genomic_DNA"/>
</dbReference>